<evidence type="ECO:0000313" key="1">
    <source>
        <dbReference type="EMBL" id="KAK7482307.1"/>
    </source>
</evidence>
<accession>A0ABD0K5E4</accession>
<gene>
    <name evidence="1" type="ORF">BaRGS_00026435</name>
</gene>
<comment type="caution">
    <text evidence="1">The sequence shown here is derived from an EMBL/GenBank/DDBJ whole genome shotgun (WGS) entry which is preliminary data.</text>
</comment>
<sequence>MRSGASLRRGKSYVPAGLGDKARCSWVPDVSKVGGLRADTEKAGCGSSERGLSLMYGPTRPGQSAHNAGLLSVTPYSVLTGVIMVYMSNLLAPRISFMEVCGFLIRQHDEVFVIKASSF</sequence>
<proteinExistence type="predicted"/>
<dbReference type="AlphaFoldDB" id="A0ABD0K5E4"/>
<reference evidence="1 2" key="1">
    <citation type="journal article" date="2023" name="Sci. Data">
        <title>Genome assembly of the Korean intertidal mud-creeper Batillaria attramentaria.</title>
        <authorList>
            <person name="Patra A.K."/>
            <person name="Ho P.T."/>
            <person name="Jun S."/>
            <person name="Lee S.J."/>
            <person name="Kim Y."/>
            <person name="Won Y.J."/>
        </authorList>
    </citation>
    <scope>NUCLEOTIDE SEQUENCE [LARGE SCALE GENOMIC DNA]</scope>
    <source>
        <strain evidence="1">Wonlab-2016</strain>
    </source>
</reference>
<keyword evidence="2" id="KW-1185">Reference proteome</keyword>
<evidence type="ECO:0000313" key="2">
    <source>
        <dbReference type="Proteomes" id="UP001519460"/>
    </source>
</evidence>
<dbReference type="Proteomes" id="UP001519460">
    <property type="component" value="Unassembled WGS sequence"/>
</dbReference>
<name>A0ABD0K5E4_9CAEN</name>
<dbReference type="EMBL" id="JACVVK020000247">
    <property type="protein sequence ID" value="KAK7482307.1"/>
    <property type="molecule type" value="Genomic_DNA"/>
</dbReference>
<protein>
    <submittedName>
        <fullName evidence="1">Uncharacterized protein</fullName>
    </submittedName>
</protein>
<organism evidence="1 2">
    <name type="scientific">Batillaria attramentaria</name>
    <dbReference type="NCBI Taxonomy" id="370345"/>
    <lineage>
        <taxon>Eukaryota</taxon>
        <taxon>Metazoa</taxon>
        <taxon>Spiralia</taxon>
        <taxon>Lophotrochozoa</taxon>
        <taxon>Mollusca</taxon>
        <taxon>Gastropoda</taxon>
        <taxon>Caenogastropoda</taxon>
        <taxon>Sorbeoconcha</taxon>
        <taxon>Cerithioidea</taxon>
        <taxon>Batillariidae</taxon>
        <taxon>Batillaria</taxon>
    </lineage>
</organism>